<comment type="caution">
    <text evidence="2">The sequence shown here is derived from an EMBL/GenBank/DDBJ whole genome shotgun (WGS) entry which is preliminary data.</text>
</comment>
<gene>
    <name evidence="2" type="ORF">FHP06_10645</name>
</gene>
<evidence type="ECO:0008006" key="4">
    <source>
        <dbReference type="Google" id="ProtNLM"/>
    </source>
</evidence>
<reference evidence="2 3" key="1">
    <citation type="submission" date="2019-06" db="EMBL/GenBank/DDBJ databases">
        <title>Aeromicrobium sp. nov., isolated from a maize field.</title>
        <authorList>
            <person name="Lin S.-Y."/>
            <person name="Tsai C.-F."/>
            <person name="Young C.-C."/>
        </authorList>
    </citation>
    <scope>NUCLEOTIDE SEQUENCE [LARGE SCALE GENOMIC DNA]</scope>
    <source>
        <strain evidence="2 3">CC-CFT486</strain>
    </source>
</reference>
<feature type="transmembrane region" description="Helical" evidence="1">
    <location>
        <begin position="12"/>
        <end position="37"/>
    </location>
</feature>
<name>A0A5C8NI87_9ACTN</name>
<dbReference type="RefSeq" id="WP_147686538.1">
    <property type="nucleotide sequence ID" value="NZ_VDUX01000004.1"/>
</dbReference>
<proteinExistence type="predicted"/>
<evidence type="ECO:0000313" key="3">
    <source>
        <dbReference type="Proteomes" id="UP000321571"/>
    </source>
</evidence>
<evidence type="ECO:0000313" key="2">
    <source>
        <dbReference type="EMBL" id="TXL60870.1"/>
    </source>
</evidence>
<protein>
    <recommendedName>
        <fullName evidence="4">Flagellar biosynthetic protein FliP</fullName>
    </recommendedName>
</protein>
<feature type="transmembrane region" description="Helical" evidence="1">
    <location>
        <begin position="96"/>
        <end position="116"/>
    </location>
</feature>
<feature type="transmembrane region" description="Helical" evidence="1">
    <location>
        <begin position="43"/>
        <end position="62"/>
    </location>
</feature>
<dbReference type="EMBL" id="VDUX01000004">
    <property type="protein sequence ID" value="TXL60870.1"/>
    <property type="molecule type" value="Genomic_DNA"/>
</dbReference>
<sequence>MNRSTLKFIGHYVEMVLAMFAGMGILGGIWMVVWPGIHDHDVVHTLVMAADMTIGMAGWMAFRGHPRQMIVEMSVAMVAPFVVLLAPLAADWISAGTLMMGGHTLMLVTMLAVMLYRRQDYSGGHDHHVAPVAEAVA</sequence>
<keyword evidence="1" id="KW-1133">Transmembrane helix</keyword>
<keyword evidence="1" id="KW-0472">Membrane</keyword>
<dbReference type="AlphaFoldDB" id="A0A5C8NI87"/>
<accession>A0A5C8NI87</accession>
<dbReference type="Proteomes" id="UP000321571">
    <property type="component" value="Unassembled WGS sequence"/>
</dbReference>
<evidence type="ECO:0000256" key="1">
    <source>
        <dbReference type="SAM" id="Phobius"/>
    </source>
</evidence>
<feature type="transmembrane region" description="Helical" evidence="1">
    <location>
        <begin position="69"/>
        <end position="90"/>
    </location>
</feature>
<dbReference type="OrthoDB" id="582306at2"/>
<organism evidence="2 3">
    <name type="scientific">Aeromicrobium terrae</name>
    <dbReference type="NCBI Taxonomy" id="2498846"/>
    <lineage>
        <taxon>Bacteria</taxon>
        <taxon>Bacillati</taxon>
        <taxon>Actinomycetota</taxon>
        <taxon>Actinomycetes</taxon>
        <taxon>Propionibacteriales</taxon>
        <taxon>Nocardioidaceae</taxon>
        <taxon>Aeromicrobium</taxon>
    </lineage>
</organism>
<keyword evidence="1" id="KW-0812">Transmembrane</keyword>
<keyword evidence="3" id="KW-1185">Reference proteome</keyword>